<protein>
    <recommendedName>
        <fullName evidence="1">Arrestin C-terminal-like domain-containing protein</fullName>
    </recommendedName>
</protein>
<dbReference type="Pfam" id="PF02752">
    <property type="entry name" value="Arrestin_C"/>
    <property type="match status" value="1"/>
</dbReference>
<organism evidence="2 3">
    <name type="scientific">Basidiobolus ranarum</name>
    <dbReference type="NCBI Taxonomy" id="34480"/>
    <lineage>
        <taxon>Eukaryota</taxon>
        <taxon>Fungi</taxon>
        <taxon>Fungi incertae sedis</taxon>
        <taxon>Zoopagomycota</taxon>
        <taxon>Entomophthoromycotina</taxon>
        <taxon>Basidiobolomycetes</taxon>
        <taxon>Basidiobolales</taxon>
        <taxon>Basidiobolaceae</taxon>
        <taxon>Basidiobolus</taxon>
    </lineage>
</organism>
<dbReference type="PANTHER" id="PTHR11188:SF17">
    <property type="entry name" value="FI21816P1"/>
    <property type="match status" value="1"/>
</dbReference>
<accession>A0ABR2WQE7</accession>
<evidence type="ECO:0000259" key="1">
    <source>
        <dbReference type="SMART" id="SM01017"/>
    </source>
</evidence>
<dbReference type="EMBL" id="JASJQH010000573">
    <property type="protein sequence ID" value="KAK9763724.1"/>
    <property type="molecule type" value="Genomic_DNA"/>
</dbReference>
<proteinExistence type="predicted"/>
<reference evidence="2 3" key="1">
    <citation type="submission" date="2023-04" db="EMBL/GenBank/DDBJ databases">
        <title>Genome of Basidiobolus ranarum AG-B5.</title>
        <authorList>
            <person name="Stajich J.E."/>
            <person name="Carter-House D."/>
            <person name="Gryganskyi A."/>
        </authorList>
    </citation>
    <scope>NUCLEOTIDE SEQUENCE [LARGE SCALE GENOMIC DNA]</scope>
    <source>
        <strain evidence="2 3">AG-B5</strain>
    </source>
</reference>
<comment type="caution">
    <text evidence="2">The sequence shown here is derived from an EMBL/GenBank/DDBJ whole genome shotgun (WGS) entry which is preliminary data.</text>
</comment>
<evidence type="ECO:0000313" key="2">
    <source>
        <dbReference type="EMBL" id="KAK9763724.1"/>
    </source>
</evidence>
<sequence>MNMNRTPIVEIRLSNECTIFHGSANESAGAVLRGSLCLLLPESLKVKSISLRLEGKMKVSWDDVPGVKASTRNETRNLIAYTWAFIEAHKKPLTLRKGEHTYPFEIALSGNLPETIHTDFGTVEYKLKATIDRPTFCTNYTVEKDVVIKRFALPSSTELIQAVNIAEVWNDKLAYEVHIPSKAFGLKEKIPIRFNILLLSEDISLRKVSCLLKEYITYRVAGGGRCKLQTRWVNRLSNMDFPKNQSSWEKSLSLDVPFSSDVIQCDCITELIHVRHKLKVKIEFRISPGVVKAVYVGIPVVIISGSSQETFMDLPPYRALERCISITSLPPSYETMFDSYTPTYEEVAGHSLSPTLS</sequence>
<dbReference type="Proteomes" id="UP001479436">
    <property type="component" value="Unassembled WGS sequence"/>
</dbReference>
<keyword evidence="3" id="KW-1185">Reference proteome</keyword>
<gene>
    <name evidence="2" type="ORF">K7432_009358</name>
</gene>
<dbReference type="InterPro" id="IPR011022">
    <property type="entry name" value="Arrestin_C-like"/>
</dbReference>
<dbReference type="PANTHER" id="PTHR11188">
    <property type="entry name" value="ARRESTIN DOMAIN CONTAINING PROTEIN"/>
    <property type="match status" value="1"/>
</dbReference>
<dbReference type="Gene3D" id="2.60.40.640">
    <property type="match status" value="2"/>
</dbReference>
<feature type="domain" description="Arrestin C-terminal-like" evidence="1">
    <location>
        <begin position="169"/>
        <end position="309"/>
    </location>
</feature>
<dbReference type="InterPro" id="IPR050357">
    <property type="entry name" value="Arrestin_domain-protein"/>
</dbReference>
<dbReference type="Pfam" id="PF00339">
    <property type="entry name" value="Arrestin_N"/>
    <property type="match status" value="1"/>
</dbReference>
<dbReference type="SMART" id="SM01017">
    <property type="entry name" value="Arrestin_C"/>
    <property type="match status" value="1"/>
</dbReference>
<name>A0ABR2WQE7_9FUNG</name>
<dbReference type="InterPro" id="IPR014752">
    <property type="entry name" value="Arrestin-like_C"/>
</dbReference>
<evidence type="ECO:0000313" key="3">
    <source>
        <dbReference type="Proteomes" id="UP001479436"/>
    </source>
</evidence>
<dbReference type="InterPro" id="IPR011021">
    <property type="entry name" value="Arrestin-like_N"/>
</dbReference>
<dbReference type="InterPro" id="IPR014756">
    <property type="entry name" value="Ig_E-set"/>
</dbReference>
<dbReference type="SUPFAM" id="SSF81296">
    <property type="entry name" value="E set domains"/>
    <property type="match status" value="1"/>
</dbReference>